<evidence type="ECO:0000256" key="4">
    <source>
        <dbReference type="ARBA" id="ARBA00022475"/>
    </source>
</evidence>
<keyword evidence="7 11" id="KW-0067">ATP-binding</keyword>
<keyword evidence="5" id="KW-0997">Cell inner membrane</keyword>
<evidence type="ECO:0000256" key="8">
    <source>
        <dbReference type="ARBA" id="ARBA00022967"/>
    </source>
</evidence>
<dbReference type="InterPro" id="IPR050763">
    <property type="entry name" value="ABC_transporter_ATP-binding"/>
</dbReference>
<proteinExistence type="inferred from homology"/>
<dbReference type="NCBIfam" id="TIGR01288">
    <property type="entry name" value="nodI"/>
    <property type="match status" value="1"/>
</dbReference>
<evidence type="ECO:0000313" key="11">
    <source>
        <dbReference type="EMBL" id="CAG9181303.1"/>
    </source>
</evidence>
<evidence type="ECO:0000256" key="7">
    <source>
        <dbReference type="ARBA" id="ARBA00022840"/>
    </source>
</evidence>
<keyword evidence="2" id="KW-0813">Transport</keyword>
<dbReference type="Pfam" id="PF00005">
    <property type="entry name" value="ABC_tran"/>
    <property type="match status" value="1"/>
</dbReference>
<keyword evidence="6" id="KW-0547">Nucleotide-binding</keyword>
<dbReference type="PANTHER" id="PTHR42711">
    <property type="entry name" value="ABC TRANSPORTER ATP-BINDING PROTEIN"/>
    <property type="match status" value="1"/>
</dbReference>
<dbReference type="NCBIfam" id="NF010060">
    <property type="entry name" value="PRK13537.1"/>
    <property type="match status" value="1"/>
</dbReference>
<accession>A0ABM8XMB9</accession>
<evidence type="ECO:0000259" key="10">
    <source>
        <dbReference type="PROSITE" id="PS50893"/>
    </source>
</evidence>
<evidence type="ECO:0000313" key="12">
    <source>
        <dbReference type="Proteomes" id="UP000721236"/>
    </source>
</evidence>
<protein>
    <submittedName>
        <fullName evidence="11">Linearmycin resistance ATP-binding protein LnrL</fullName>
        <ecNumber evidence="11">3.6.3.-</ecNumber>
    </submittedName>
</protein>
<name>A0ABM8XMB9_9BURK</name>
<dbReference type="EMBL" id="CAJZAH010000006">
    <property type="protein sequence ID" value="CAG9181303.1"/>
    <property type="molecule type" value="Genomic_DNA"/>
</dbReference>
<keyword evidence="3" id="KW-0536">Nodulation</keyword>
<evidence type="ECO:0000256" key="6">
    <source>
        <dbReference type="ARBA" id="ARBA00022741"/>
    </source>
</evidence>
<evidence type="ECO:0000256" key="5">
    <source>
        <dbReference type="ARBA" id="ARBA00022519"/>
    </source>
</evidence>
<dbReference type="InterPro" id="IPR005978">
    <property type="entry name" value="ABC_transptNodI"/>
</dbReference>
<dbReference type="Proteomes" id="UP000721236">
    <property type="component" value="Unassembled WGS sequence"/>
</dbReference>
<dbReference type="GO" id="GO:0016787">
    <property type="term" value="F:hydrolase activity"/>
    <property type="evidence" value="ECO:0007669"/>
    <property type="project" value="UniProtKB-KW"/>
</dbReference>
<dbReference type="PANTHER" id="PTHR42711:SF5">
    <property type="entry name" value="ABC TRANSPORTER ATP-BINDING PROTEIN NATA"/>
    <property type="match status" value="1"/>
</dbReference>
<evidence type="ECO:0000256" key="1">
    <source>
        <dbReference type="ARBA" id="ARBA00005417"/>
    </source>
</evidence>
<evidence type="ECO:0000256" key="9">
    <source>
        <dbReference type="ARBA" id="ARBA00023136"/>
    </source>
</evidence>
<dbReference type="GO" id="GO:0005524">
    <property type="term" value="F:ATP binding"/>
    <property type="evidence" value="ECO:0007669"/>
    <property type="project" value="UniProtKB-KW"/>
</dbReference>
<evidence type="ECO:0000256" key="2">
    <source>
        <dbReference type="ARBA" id="ARBA00022448"/>
    </source>
</evidence>
<reference evidence="11 12" key="1">
    <citation type="submission" date="2021-08" db="EMBL/GenBank/DDBJ databases">
        <authorList>
            <person name="Peeters C."/>
        </authorList>
    </citation>
    <scope>NUCLEOTIDE SEQUENCE [LARGE SCALE GENOMIC DNA]</scope>
    <source>
        <strain evidence="11 12">LMG 21510</strain>
    </source>
</reference>
<sequence>MAAIASADAATGFPPLTAILELRNVRKQYGDTVVVDDLSLEVQRGQCFGLLGPNGAGKTTTLRLLLGLTTPEAGTLTLCGEPVPERAPQARRRVGVVPQFDNLDPDFTVVENLRIFGRYFGLRSVEIERRVPALLEFARLENRADAHVRALSGGMRRRLTVARALINDPDLLVLDEPTTGLDPQARHLIWDRLKSLLAAGKTILLTTHFMEEAERLCNHLCVIDGGRKIAEGRPHELIDRQIGCDVVEVYGDDLDALRARLAPMSERTEKSGETLFCYVREPGPLLAALHGNGGVRYLHRPANLEDVFLRLTGREMRD</sequence>
<dbReference type="InterPro" id="IPR017871">
    <property type="entry name" value="ABC_transporter-like_CS"/>
</dbReference>
<dbReference type="InterPro" id="IPR003593">
    <property type="entry name" value="AAA+_ATPase"/>
</dbReference>
<dbReference type="EC" id="3.6.3.-" evidence="11"/>
<dbReference type="PROSITE" id="PS00211">
    <property type="entry name" value="ABC_TRANSPORTER_1"/>
    <property type="match status" value="1"/>
</dbReference>
<organism evidence="11 12">
    <name type="scientific">Cupriavidus respiraculi</name>
    <dbReference type="NCBI Taxonomy" id="195930"/>
    <lineage>
        <taxon>Bacteria</taxon>
        <taxon>Pseudomonadati</taxon>
        <taxon>Pseudomonadota</taxon>
        <taxon>Betaproteobacteria</taxon>
        <taxon>Burkholderiales</taxon>
        <taxon>Burkholderiaceae</taxon>
        <taxon>Cupriavidus</taxon>
    </lineage>
</organism>
<dbReference type="SMART" id="SM00382">
    <property type="entry name" value="AAA"/>
    <property type="match status" value="1"/>
</dbReference>
<comment type="similarity">
    <text evidence="1">Belongs to the ABC transporter superfamily.</text>
</comment>
<dbReference type="SUPFAM" id="SSF52540">
    <property type="entry name" value="P-loop containing nucleoside triphosphate hydrolases"/>
    <property type="match status" value="1"/>
</dbReference>
<comment type="caution">
    <text evidence="11">The sequence shown here is derived from an EMBL/GenBank/DDBJ whole genome shotgun (WGS) entry which is preliminary data.</text>
</comment>
<dbReference type="InterPro" id="IPR027417">
    <property type="entry name" value="P-loop_NTPase"/>
</dbReference>
<feature type="domain" description="ABC transporter" evidence="10">
    <location>
        <begin position="20"/>
        <end position="250"/>
    </location>
</feature>
<dbReference type="InterPro" id="IPR003439">
    <property type="entry name" value="ABC_transporter-like_ATP-bd"/>
</dbReference>
<keyword evidence="11" id="KW-0378">Hydrolase</keyword>
<evidence type="ECO:0000256" key="3">
    <source>
        <dbReference type="ARBA" id="ARBA00022458"/>
    </source>
</evidence>
<gene>
    <name evidence="11" type="primary">lnrL_2</name>
    <name evidence="11" type="ORF">LMG21510_04259</name>
</gene>
<keyword evidence="8" id="KW-1278">Translocase</keyword>
<dbReference type="CDD" id="cd03263">
    <property type="entry name" value="ABC_subfamily_A"/>
    <property type="match status" value="1"/>
</dbReference>
<keyword evidence="9" id="KW-0472">Membrane</keyword>
<dbReference type="PROSITE" id="PS50893">
    <property type="entry name" value="ABC_TRANSPORTER_2"/>
    <property type="match status" value="1"/>
</dbReference>
<dbReference type="Gene3D" id="3.40.50.300">
    <property type="entry name" value="P-loop containing nucleotide triphosphate hydrolases"/>
    <property type="match status" value="1"/>
</dbReference>
<keyword evidence="12" id="KW-1185">Reference proteome</keyword>
<keyword evidence="4" id="KW-1003">Cell membrane</keyword>